<dbReference type="Pfam" id="PF01436">
    <property type="entry name" value="NHL"/>
    <property type="match status" value="4"/>
</dbReference>
<dbReference type="InterPro" id="IPR001258">
    <property type="entry name" value="NHL_repeat"/>
</dbReference>
<feature type="compositionally biased region" description="Low complexity" evidence="7">
    <location>
        <begin position="1"/>
        <end position="14"/>
    </location>
</feature>
<evidence type="ECO:0000256" key="1">
    <source>
        <dbReference type="ARBA" id="ARBA00008518"/>
    </source>
</evidence>
<comment type="caution">
    <text evidence="8">The sequence shown here is derived from an EMBL/GenBank/DDBJ whole genome shotgun (WGS) entry which is preliminary data.</text>
</comment>
<keyword evidence="4" id="KW-0677">Repeat</keyword>
<dbReference type="SUPFAM" id="SSF57845">
    <property type="entry name" value="B-box zinc-binding domain"/>
    <property type="match status" value="1"/>
</dbReference>
<dbReference type="InterPro" id="IPR050952">
    <property type="entry name" value="TRIM-NHL_E3_ligases"/>
</dbReference>
<dbReference type="PANTHER" id="PTHR24104">
    <property type="entry name" value="E3 UBIQUITIN-PROTEIN LIGASE NHLRC1-RELATED"/>
    <property type="match status" value="1"/>
</dbReference>
<keyword evidence="5" id="KW-0863">Zinc-finger</keyword>
<evidence type="ECO:0000256" key="7">
    <source>
        <dbReference type="SAM" id="MobiDB-lite"/>
    </source>
</evidence>
<dbReference type="PROSITE" id="PS50119">
    <property type="entry name" value="ZF_BBOX"/>
    <property type="match status" value="1"/>
</dbReference>
<feature type="region of interest" description="Disordered" evidence="7">
    <location>
        <begin position="281"/>
        <end position="302"/>
    </location>
</feature>
<dbReference type="Pfam" id="PF00630">
    <property type="entry name" value="Filamin"/>
    <property type="match status" value="1"/>
</dbReference>
<dbReference type="GO" id="GO:0043161">
    <property type="term" value="P:proteasome-mediated ubiquitin-dependent protein catabolic process"/>
    <property type="evidence" value="ECO:0007669"/>
    <property type="project" value="TreeGrafter"/>
</dbReference>
<dbReference type="InterPro" id="IPR013083">
    <property type="entry name" value="Znf_RING/FYVE/PHD"/>
</dbReference>
<gene>
    <name evidence="8" type="ORF">OFUS_LOCUS6763</name>
</gene>
<dbReference type="SUPFAM" id="SSF81296">
    <property type="entry name" value="E set domains"/>
    <property type="match status" value="1"/>
</dbReference>
<dbReference type="InterPro" id="IPR017868">
    <property type="entry name" value="Filamin/ABP280_repeat-like"/>
</dbReference>
<dbReference type="PROSITE" id="PS50089">
    <property type="entry name" value="ZF_RING_2"/>
    <property type="match status" value="1"/>
</dbReference>
<dbReference type="GO" id="GO:0008270">
    <property type="term" value="F:zinc ion binding"/>
    <property type="evidence" value="ECO:0007669"/>
    <property type="project" value="UniProtKB-KW"/>
</dbReference>
<dbReference type="OrthoDB" id="6280250at2759"/>
<dbReference type="PROSITE" id="PS00518">
    <property type="entry name" value="ZF_RING_1"/>
    <property type="match status" value="1"/>
</dbReference>
<dbReference type="Proteomes" id="UP000749559">
    <property type="component" value="Unassembled WGS sequence"/>
</dbReference>
<dbReference type="SUPFAM" id="SSF101898">
    <property type="entry name" value="NHL repeat"/>
    <property type="match status" value="1"/>
</dbReference>
<keyword evidence="3" id="KW-0479">Metal-binding</keyword>
<dbReference type="InterPro" id="IPR000315">
    <property type="entry name" value="Znf_B-box"/>
</dbReference>
<dbReference type="EMBL" id="CAIIXF020000003">
    <property type="protein sequence ID" value="CAH1780015.1"/>
    <property type="molecule type" value="Genomic_DNA"/>
</dbReference>
<dbReference type="Gene3D" id="3.30.160.60">
    <property type="entry name" value="Classic Zinc Finger"/>
    <property type="match status" value="1"/>
</dbReference>
<proteinExistence type="inferred from homology"/>
<dbReference type="Gene3D" id="2.60.40.10">
    <property type="entry name" value="Immunoglobulins"/>
    <property type="match status" value="1"/>
</dbReference>
<keyword evidence="6" id="KW-0862">Zinc</keyword>
<dbReference type="InterPro" id="IPR001841">
    <property type="entry name" value="Znf_RING"/>
</dbReference>
<dbReference type="Pfam" id="PF13445">
    <property type="entry name" value="zf-RING_UBOX"/>
    <property type="match status" value="1"/>
</dbReference>
<evidence type="ECO:0000256" key="3">
    <source>
        <dbReference type="ARBA" id="ARBA00022723"/>
    </source>
</evidence>
<keyword evidence="9" id="KW-1185">Reference proteome</keyword>
<organism evidence="8 9">
    <name type="scientific">Owenia fusiformis</name>
    <name type="common">Polychaete worm</name>
    <dbReference type="NCBI Taxonomy" id="6347"/>
    <lineage>
        <taxon>Eukaryota</taxon>
        <taxon>Metazoa</taxon>
        <taxon>Spiralia</taxon>
        <taxon>Lophotrochozoa</taxon>
        <taxon>Annelida</taxon>
        <taxon>Polychaeta</taxon>
        <taxon>Sedentaria</taxon>
        <taxon>Canalipalpata</taxon>
        <taxon>Sabellida</taxon>
        <taxon>Oweniida</taxon>
        <taxon>Oweniidae</taxon>
        <taxon>Owenia</taxon>
    </lineage>
</organism>
<sequence length="742" mass="81719">MAEGTPVTPTAPIMPTAPPASSMEQGSLPPSPTSPRAKRKSSTEHSLLMCDVCLEMYDNVQHIPKLLLCHHSFCESCLHKLIGTKDYFECPTCRQMTTMPSGGVSSLQTNFYITYMRDVLINNTVDQPMIVQSGEGCIKHSNQPLSFFCKQCNIAICRDCTVLDHKEVDGHAVQDTWDALNELHNTLTSEVNNARTIMKTVECYIQTLEGEVTNLYGAKEAAIKDIDSAFTQYITLLETRKQKLFLDVNAMYNDKVLILQRHAEDIQEKIINLNTTLDNMPTESTTDDSTLDTDNKENVPSYNPATTGISDLIIKRSKISDTTKHIEKLMSSHRVPTKNYIQFDSQQGVYGFQNALNKLGVLLSEKSLPSIVEISAHPATAGLPSQATVSVYDCKNTPLPKYAITADITDPWGDSIETSTLENDNGTYNVTYKPQVSGDHRIDVKFLGYIIKGAESVISVSSNNPVALIGQKGSEDGEFLCPRAVAIGNDDNIYVADTGNCRIQKFSPDGNFLSQFTVTSDGENNSTCDLAIDQKSNLIICTEIFAYGSSPSSGNTVKVYTSDGHLKHEHTNKTLKCALCVACNSKGGVIISDYIVNSLFMYNGNGTHVKKIGKYGAQSGQFNHPAFMCTGPHDYIIVTDTDNHRIQIFDDTGEFLFEFGTYGTGKGQFRQPFGVTTDSNHILVADSGNKRIQVFKMDGTFVSIIDSQGMPLNHARGISVTNDGHVLVADRDSHCIKKYKYM</sequence>
<accession>A0A8J1URW3</accession>
<evidence type="ECO:0000256" key="4">
    <source>
        <dbReference type="ARBA" id="ARBA00022737"/>
    </source>
</evidence>
<dbReference type="SMART" id="SM00336">
    <property type="entry name" value="BBOX"/>
    <property type="match status" value="1"/>
</dbReference>
<dbReference type="InterPro" id="IPR013783">
    <property type="entry name" value="Ig-like_fold"/>
</dbReference>
<dbReference type="InterPro" id="IPR014756">
    <property type="entry name" value="Ig_E-set"/>
</dbReference>
<dbReference type="PROSITE" id="PS50194">
    <property type="entry name" value="FILAMIN_REPEAT"/>
    <property type="match status" value="1"/>
</dbReference>
<dbReference type="GO" id="GO:0000932">
    <property type="term" value="C:P-body"/>
    <property type="evidence" value="ECO:0007669"/>
    <property type="project" value="UniProtKB-SubCell"/>
</dbReference>
<evidence type="ECO:0000313" key="8">
    <source>
        <dbReference type="EMBL" id="CAH1780015.1"/>
    </source>
</evidence>
<keyword evidence="2" id="KW-0597">Phosphoprotein</keyword>
<dbReference type="InterPro" id="IPR017907">
    <property type="entry name" value="Znf_RING_CS"/>
</dbReference>
<dbReference type="InterPro" id="IPR011042">
    <property type="entry name" value="6-blade_b-propeller_TolB-like"/>
</dbReference>
<dbReference type="PANTHER" id="PTHR24104:SF25">
    <property type="entry name" value="PROTEIN LIN-41"/>
    <property type="match status" value="1"/>
</dbReference>
<dbReference type="GO" id="GO:0061630">
    <property type="term" value="F:ubiquitin protein ligase activity"/>
    <property type="evidence" value="ECO:0007669"/>
    <property type="project" value="TreeGrafter"/>
</dbReference>
<dbReference type="SMART" id="SM00184">
    <property type="entry name" value="RING"/>
    <property type="match status" value="1"/>
</dbReference>
<dbReference type="InterPro" id="IPR027370">
    <property type="entry name" value="Znf-RING_euk"/>
</dbReference>
<reference evidence="8" key="1">
    <citation type="submission" date="2022-03" db="EMBL/GenBank/DDBJ databases">
        <authorList>
            <person name="Martin C."/>
        </authorList>
    </citation>
    <scope>NUCLEOTIDE SEQUENCE</scope>
</reference>
<evidence type="ECO:0000256" key="5">
    <source>
        <dbReference type="ARBA" id="ARBA00022771"/>
    </source>
</evidence>
<dbReference type="Gene3D" id="2.120.10.30">
    <property type="entry name" value="TolB, C-terminal domain"/>
    <property type="match status" value="2"/>
</dbReference>
<dbReference type="GO" id="GO:0003723">
    <property type="term" value="F:RNA binding"/>
    <property type="evidence" value="ECO:0007669"/>
    <property type="project" value="UniProtKB-KW"/>
</dbReference>
<evidence type="ECO:0000256" key="6">
    <source>
        <dbReference type="ARBA" id="ARBA00022833"/>
    </source>
</evidence>
<feature type="region of interest" description="Disordered" evidence="7">
    <location>
        <begin position="1"/>
        <end position="40"/>
    </location>
</feature>
<dbReference type="Pfam" id="PF00643">
    <property type="entry name" value="zf-B_box"/>
    <property type="match status" value="1"/>
</dbReference>
<evidence type="ECO:0000256" key="2">
    <source>
        <dbReference type="ARBA" id="ARBA00022553"/>
    </source>
</evidence>
<comment type="similarity">
    <text evidence="1">Belongs to the TRIM/RBCC family.</text>
</comment>
<dbReference type="PROSITE" id="PS51125">
    <property type="entry name" value="NHL"/>
    <property type="match status" value="4"/>
</dbReference>
<dbReference type="CDD" id="cd05819">
    <property type="entry name" value="NHL"/>
    <property type="match status" value="1"/>
</dbReference>
<dbReference type="SUPFAM" id="SSF57850">
    <property type="entry name" value="RING/U-box"/>
    <property type="match status" value="1"/>
</dbReference>
<evidence type="ECO:0000313" key="9">
    <source>
        <dbReference type="Proteomes" id="UP000749559"/>
    </source>
</evidence>
<dbReference type="GO" id="GO:0000209">
    <property type="term" value="P:protein polyubiquitination"/>
    <property type="evidence" value="ECO:0007669"/>
    <property type="project" value="TreeGrafter"/>
</dbReference>
<protein>
    <submittedName>
        <fullName evidence="8">Uncharacterized protein</fullName>
    </submittedName>
</protein>
<dbReference type="Gene3D" id="3.30.40.10">
    <property type="entry name" value="Zinc/RING finger domain, C3HC4 (zinc finger)"/>
    <property type="match status" value="1"/>
</dbReference>
<dbReference type="AlphaFoldDB" id="A0A8J1URW3"/>
<dbReference type="InterPro" id="IPR001298">
    <property type="entry name" value="Filamin/ABP280_rpt"/>
</dbReference>
<name>A0A8J1URW3_OWEFU</name>
<dbReference type="SMART" id="SM00557">
    <property type="entry name" value="IG_FLMN"/>
    <property type="match status" value="1"/>
</dbReference>